<dbReference type="EMBL" id="MT144587">
    <property type="protein sequence ID" value="QJA55309.1"/>
    <property type="molecule type" value="Genomic_DNA"/>
</dbReference>
<accession>A0A6H2A6I7</accession>
<name>A0A6H2A6I7_9ZZZZ</name>
<sequence>MTAAEFWEERFKESPQNDAEKLAVAMMTEYADYVYAKFIKETMDVELALKINKLVHNECKEVPHDIGLRIEELVRLHQ</sequence>
<evidence type="ECO:0000313" key="1">
    <source>
        <dbReference type="EMBL" id="QJA55309.1"/>
    </source>
</evidence>
<organism evidence="1">
    <name type="scientific">viral metagenome</name>
    <dbReference type="NCBI Taxonomy" id="1070528"/>
    <lineage>
        <taxon>unclassified sequences</taxon>
        <taxon>metagenomes</taxon>
        <taxon>organismal metagenomes</taxon>
    </lineage>
</organism>
<protein>
    <submittedName>
        <fullName evidence="1">Uncharacterized protein</fullName>
    </submittedName>
</protein>
<proteinExistence type="predicted"/>
<gene>
    <name evidence="1" type="ORF">TM448A09726_0006</name>
</gene>
<reference evidence="1" key="1">
    <citation type="submission" date="2020-03" db="EMBL/GenBank/DDBJ databases">
        <title>The deep terrestrial virosphere.</title>
        <authorList>
            <person name="Holmfeldt K."/>
            <person name="Nilsson E."/>
            <person name="Simone D."/>
            <person name="Lopez-Fernandez M."/>
            <person name="Wu X."/>
            <person name="de Brujin I."/>
            <person name="Lundin D."/>
            <person name="Andersson A."/>
            <person name="Bertilsson S."/>
            <person name="Dopson M."/>
        </authorList>
    </citation>
    <scope>NUCLEOTIDE SEQUENCE</scope>
    <source>
        <strain evidence="1">TM448A09726</strain>
    </source>
</reference>
<dbReference type="AlphaFoldDB" id="A0A6H2A6I7"/>